<evidence type="ECO:0000256" key="8">
    <source>
        <dbReference type="PROSITE-ProRule" id="PRU00042"/>
    </source>
</evidence>
<feature type="domain" description="C2H2-type" evidence="9">
    <location>
        <begin position="22"/>
        <end position="50"/>
    </location>
</feature>
<reference evidence="11" key="1">
    <citation type="submission" date="2014-03" db="EMBL/GenBank/DDBJ databases">
        <authorList>
            <person name="Aksoy S."/>
            <person name="Warren W."/>
            <person name="Wilson R.K."/>
        </authorList>
    </citation>
    <scope>NUCLEOTIDE SEQUENCE [LARGE SCALE GENOMIC DNA]</scope>
    <source>
        <strain evidence="11">IAEA</strain>
    </source>
</reference>
<dbReference type="GO" id="GO:0005634">
    <property type="term" value="C:nucleus"/>
    <property type="evidence" value="ECO:0007669"/>
    <property type="project" value="UniProtKB-SubCell"/>
</dbReference>
<dbReference type="PROSITE" id="PS50157">
    <property type="entry name" value="ZINC_FINGER_C2H2_2"/>
    <property type="match status" value="3"/>
</dbReference>
<dbReference type="STRING" id="37001.A0A1A9WM68"/>
<dbReference type="VEuPathDB" id="VectorBase:GBRI024713"/>
<dbReference type="Pfam" id="PF00096">
    <property type="entry name" value="zf-C2H2"/>
    <property type="match status" value="2"/>
</dbReference>
<organism evidence="10 11">
    <name type="scientific">Glossina brevipalpis</name>
    <dbReference type="NCBI Taxonomy" id="37001"/>
    <lineage>
        <taxon>Eukaryota</taxon>
        <taxon>Metazoa</taxon>
        <taxon>Ecdysozoa</taxon>
        <taxon>Arthropoda</taxon>
        <taxon>Hexapoda</taxon>
        <taxon>Insecta</taxon>
        <taxon>Pterygota</taxon>
        <taxon>Neoptera</taxon>
        <taxon>Endopterygota</taxon>
        <taxon>Diptera</taxon>
        <taxon>Brachycera</taxon>
        <taxon>Muscomorpha</taxon>
        <taxon>Hippoboscoidea</taxon>
        <taxon>Glossinidae</taxon>
        <taxon>Glossina</taxon>
    </lineage>
</organism>
<comment type="subcellular location">
    <subcellularLocation>
        <location evidence="1">Nucleus</location>
    </subcellularLocation>
</comment>
<keyword evidence="5" id="KW-0862">Zinc</keyword>
<evidence type="ECO:0000259" key="9">
    <source>
        <dbReference type="PROSITE" id="PS50157"/>
    </source>
</evidence>
<dbReference type="GO" id="GO:0006357">
    <property type="term" value="P:regulation of transcription by RNA polymerase II"/>
    <property type="evidence" value="ECO:0007669"/>
    <property type="project" value="TreeGrafter"/>
</dbReference>
<evidence type="ECO:0000313" key="11">
    <source>
        <dbReference type="Proteomes" id="UP000091820"/>
    </source>
</evidence>
<sequence>MEDIANISLSVPESTQSEDKQILCSYCPRIFMRRDNYFRHLITAHSDEAEITSEDREMAKAKDDYRNYNKALCQICGKFMSISTISSHLRRHTGENPYKCVVCLKGFPRSHDLLVHGRKHTNEKHYVCSVCAYALVVEWFEDLIQHLLQIINGAANVLKLKGEN</sequence>
<protein>
    <recommendedName>
        <fullName evidence="9">C2H2-type domain-containing protein</fullName>
    </recommendedName>
</protein>
<dbReference type="FunFam" id="3.30.160.60:FF:002343">
    <property type="entry name" value="Zinc finger protein 33A"/>
    <property type="match status" value="1"/>
</dbReference>
<keyword evidence="3" id="KW-0677">Repeat</keyword>
<dbReference type="Proteomes" id="UP000091820">
    <property type="component" value="Unassembled WGS sequence"/>
</dbReference>
<evidence type="ECO:0000256" key="7">
    <source>
        <dbReference type="ARBA" id="ARBA00023242"/>
    </source>
</evidence>
<evidence type="ECO:0000256" key="4">
    <source>
        <dbReference type="ARBA" id="ARBA00022771"/>
    </source>
</evidence>
<accession>A0A1A9WM68</accession>
<dbReference type="PANTHER" id="PTHR24404">
    <property type="entry name" value="ZINC FINGER PROTEIN"/>
    <property type="match status" value="1"/>
</dbReference>
<feature type="domain" description="C2H2-type" evidence="9">
    <location>
        <begin position="98"/>
        <end position="125"/>
    </location>
</feature>
<keyword evidence="11" id="KW-1185">Reference proteome</keyword>
<dbReference type="GO" id="GO:0000978">
    <property type="term" value="F:RNA polymerase II cis-regulatory region sequence-specific DNA binding"/>
    <property type="evidence" value="ECO:0007669"/>
    <property type="project" value="TreeGrafter"/>
</dbReference>
<dbReference type="InterPro" id="IPR050589">
    <property type="entry name" value="Ikaros_C2H2-ZF"/>
</dbReference>
<keyword evidence="6" id="KW-0238">DNA-binding</keyword>
<dbReference type="SUPFAM" id="SSF57667">
    <property type="entry name" value="beta-beta-alpha zinc fingers"/>
    <property type="match status" value="1"/>
</dbReference>
<dbReference type="Gene3D" id="3.30.160.60">
    <property type="entry name" value="Classic Zinc Finger"/>
    <property type="match status" value="2"/>
</dbReference>
<evidence type="ECO:0000256" key="3">
    <source>
        <dbReference type="ARBA" id="ARBA00022737"/>
    </source>
</evidence>
<reference evidence="10" key="2">
    <citation type="submission" date="2020-05" db="UniProtKB">
        <authorList>
            <consortium name="EnsemblMetazoa"/>
        </authorList>
    </citation>
    <scope>IDENTIFICATION</scope>
    <source>
        <strain evidence="10">IAEA</strain>
    </source>
</reference>
<dbReference type="PANTHER" id="PTHR24404:SF106">
    <property type="entry name" value="C2H2-TYPE DOMAIN-CONTAINING PROTEIN"/>
    <property type="match status" value="1"/>
</dbReference>
<proteinExistence type="predicted"/>
<dbReference type="EnsemblMetazoa" id="GBRI024713-RA">
    <property type="protein sequence ID" value="GBRI024713-PA"/>
    <property type="gene ID" value="GBRI024713"/>
</dbReference>
<evidence type="ECO:0000256" key="5">
    <source>
        <dbReference type="ARBA" id="ARBA00022833"/>
    </source>
</evidence>
<dbReference type="PROSITE" id="PS00028">
    <property type="entry name" value="ZINC_FINGER_C2H2_1"/>
    <property type="match status" value="2"/>
</dbReference>
<evidence type="ECO:0000313" key="10">
    <source>
        <dbReference type="EnsemblMetazoa" id="GBRI024713-PA"/>
    </source>
</evidence>
<evidence type="ECO:0000256" key="1">
    <source>
        <dbReference type="ARBA" id="ARBA00004123"/>
    </source>
</evidence>
<name>A0A1A9WM68_9MUSC</name>
<dbReference type="GO" id="GO:0003700">
    <property type="term" value="F:DNA-binding transcription factor activity"/>
    <property type="evidence" value="ECO:0007669"/>
    <property type="project" value="TreeGrafter"/>
</dbReference>
<dbReference type="InterPro" id="IPR013087">
    <property type="entry name" value="Znf_C2H2_type"/>
</dbReference>
<feature type="domain" description="C2H2-type" evidence="9">
    <location>
        <begin position="71"/>
        <end position="97"/>
    </location>
</feature>
<dbReference type="InterPro" id="IPR036236">
    <property type="entry name" value="Znf_C2H2_sf"/>
</dbReference>
<evidence type="ECO:0000256" key="2">
    <source>
        <dbReference type="ARBA" id="ARBA00022723"/>
    </source>
</evidence>
<keyword evidence="2" id="KW-0479">Metal-binding</keyword>
<keyword evidence="7" id="KW-0539">Nucleus</keyword>
<dbReference type="AlphaFoldDB" id="A0A1A9WM68"/>
<dbReference type="GO" id="GO:0008270">
    <property type="term" value="F:zinc ion binding"/>
    <property type="evidence" value="ECO:0007669"/>
    <property type="project" value="UniProtKB-KW"/>
</dbReference>
<keyword evidence="4 8" id="KW-0863">Zinc-finger</keyword>
<evidence type="ECO:0000256" key="6">
    <source>
        <dbReference type="ARBA" id="ARBA00023125"/>
    </source>
</evidence>
<dbReference type="SMART" id="SM00355">
    <property type="entry name" value="ZnF_C2H2"/>
    <property type="match status" value="3"/>
</dbReference>